<proteinExistence type="predicted"/>
<protein>
    <recommendedName>
        <fullName evidence="2">Glycosyl transferase family 28 C-terminal domain-containing protein</fullName>
    </recommendedName>
</protein>
<evidence type="ECO:0000259" key="2">
    <source>
        <dbReference type="Pfam" id="PF04101"/>
    </source>
</evidence>
<accession>A0ABR9ZKR2</accession>
<sequence length="345" mass="37720">MYAHHQGSGHLNRCRSIARRLAERGARVEIFSSALGVHSSPSTPHPVWSEHQIPLDFDGPQGSPSEVQDPQAGDTLHWAPLQHPGYRERMAVLAAWIRSERPDVFYVDVSVEVALFVRLLGVPVINIAMPGERWDAPHQLGYAQAAGIIAAWPQSVPLPTHLQAHAARVQCVGGISTFEDSVPEHIATERGTHRVLVMQGTGGTGWAEDYWDTVQQACPEYQFTFLGGEYRSENPLVEMAEVDVVVSAAGQNSVADIALSGKPCVLLPQERAFAEQFATARAAESLGLALNREEAPAPEEWPALLREASQMTPNWEKWQVEGAADRAAERILAIAKENRSEGEPA</sequence>
<organism evidence="3 4">
    <name type="scientific">Corynebacterium suicordis DSM 45110</name>
    <dbReference type="NCBI Taxonomy" id="1121369"/>
    <lineage>
        <taxon>Bacteria</taxon>
        <taxon>Bacillati</taxon>
        <taxon>Actinomycetota</taxon>
        <taxon>Actinomycetes</taxon>
        <taxon>Mycobacteriales</taxon>
        <taxon>Corynebacteriaceae</taxon>
        <taxon>Corynebacterium</taxon>
    </lineage>
</organism>
<dbReference type="PANTHER" id="PTHR21015">
    <property type="entry name" value="UDP-N-ACETYLGLUCOSAMINE--N-ACETYLMURAMYL-(PENTAPEPTIDE) PYROPHOSPHORYL-UNDECAPRENOL N-ACETYLGLUCOSAMINE TRANSFERASE 1"/>
    <property type="match status" value="1"/>
</dbReference>
<dbReference type="SUPFAM" id="SSF53756">
    <property type="entry name" value="UDP-Glycosyltransferase/glycogen phosphorylase"/>
    <property type="match status" value="1"/>
</dbReference>
<keyword evidence="4" id="KW-1185">Reference proteome</keyword>
<dbReference type="Gene3D" id="3.40.50.2000">
    <property type="entry name" value="Glycogen Phosphorylase B"/>
    <property type="match status" value="2"/>
</dbReference>
<evidence type="ECO:0000256" key="1">
    <source>
        <dbReference type="ARBA" id="ARBA00022679"/>
    </source>
</evidence>
<dbReference type="Proteomes" id="UP000635902">
    <property type="component" value="Unassembled WGS sequence"/>
</dbReference>
<keyword evidence="1" id="KW-0808">Transferase</keyword>
<evidence type="ECO:0000313" key="4">
    <source>
        <dbReference type="Proteomes" id="UP000635902"/>
    </source>
</evidence>
<evidence type="ECO:0000313" key="3">
    <source>
        <dbReference type="EMBL" id="MBF4553212.1"/>
    </source>
</evidence>
<dbReference type="InterPro" id="IPR007235">
    <property type="entry name" value="Glyco_trans_28_C"/>
</dbReference>
<name>A0ABR9ZKR2_9CORY</name>
<dbReference type="PANTHER" id="PTHR21015:SF22">
    <property type="entry name" value="GLYCOSYLTRANSFERASE"/>
    <property type="match status" value="1"/>
</dbReference>
<reference evidence="3 4" key="1">
    <citation type="submission" date="2020-10" db="EMBL/GenBank/DDBJ databases">
        <title>Novel species in genus Corynebacterium.</title>
        <authorList>
            <person name="Zhang G."/>
        </authorList>
    </citation>
    <scope>NUCLEOTIDE SEQUENCE [LARGE SCALE GENOMIC DNA]</scope>
    <source>
        <strain evidence="3 4">DSM 45110</strain>
    </source>
</reference>
<gene>
    <name evidence="3" type="ORF">IRY30_03830</name>
</gene>
<comment type="caution">
    <text evidence="3">The sequence shown here is derived from an EMBL/GenBank/DDBJ whole genome shotgun (WGS) entry which is preliminary data.</text>
</comment>
<dbReference type="EMBL" id="JADKMY010000001">
    <property type="protein sequence ID" value="MBF4553212.1"/>
    <property type="molecule type" value="Genomic_DNA"/>
</dbReference>
<feature type="domain" description="Glycosyl transferase family 28 C-terminal" evidence="2">
    <location>
        <begin position="238"/>
        <end position="306"/>
    </location>
</feature>
<dbReference type="Pfam" id="PF04101">
    <property type="entry name" value="Glyco_tran_28_C"/>
    <property type="match status" value="1"/>
</dbReference>